<dbReference type="SUPFAM" id="SSF46579">
    <property type="entry name" value="Prefoldin"/>
    <property type="match status" value="1"/>
</dbReference>
<proteinExistence type="predicted"/>
<comment type="caution">
    <text evidence="1">The sequence shown here is derived from an EMBL/GenBank/DDBJ whole genome shotgun (WGS) entry which is preliminary data.</text>
</comment>
<gene>
    <name evidence="1" type="ORF">CHH72_12490</name>
</gene>
<dbReference type="RefSeq" id="WP_011245395.1">
    <property type="nucleotide sequence ID" value="NZ_BOQQ01000007.1"/>
</dbReference>
<dbReference type="Proteomes" id="UP000216207">
    <property type="component" value="Unassembled WGS sequence"/>
</dbReference>
<reference evidence="1 2" key="1">
    <citation type="submission" date="2017-07" db="EMBL/GenBank/DDBJ databases">
        <title>Isolation and whole genome analysis of endospore-forming bacteria from heroin.</title>
        <authorList>
            <person name="Kalinowski J."/>
            <person name="Ahrens B."/>
            <person name="Al-Dilaimi A."/>
            <person name="Winkler A."/>
            <person name="Wibberg D."/>
            <person name="Schleenbecker U."/>
            <person name="Ruckert C."/>
            <person name="Wolfel R."/>
            <person name="Grass G."/>
        </authorList>
    </citation>
    <scope>NUCLEOTIDE SEQUENCE [LARGE SCALE GENOMIC DNA]</scope>
    <source>
        <strain evidence="1 2">7539</strain>
    </source>
</reference>
<dbReference type="EMBL" id="NPCC01000015">
    <property type="protein sequence ID" value="PAE88454.1"/>
    <property type="molecule type" value="Genomic_DNA"/>
</dbReference>
<protein>
    <submittedName>
        <fullName evidence="1">DUF5082 domain-containing protein</fullName>
    </submittedName>
</protein>
<name>A0A268NY85_SHOCL</name>
<dbReference type="AlphaFoldDB" id="A0A268NY85"/>
<evidence type="ECO:0000313" key="1">
    <source>
        <dbReference type="EMBL" id="PAE88454.1"/>
    </source>
</evidence>
<accession>A0A268NY85</accession>
<organism evidence="1 2">
    <name type="scientific">Shouchella clausii</name>
    <name type="common">Alkalihalobacillus clausii</name>
    <dbReference type="NCBI Taxonomy" id="79880"/>
    <lineage>
        <taxon>Bacteria</taxon>
        <taxon>Bacillati</taxon>
        <taxon>Bacillota</taxon>
        <taxon>Bacilli</taxon>
        <taxon>Bacillales</taxon>
        <taxon>Bacillaceae</taxon>
        <taxon>Shouchella</taxon>
    </lineage>
</organism>
<sequence>MDYSMSIQRLQQEMGSLRGDIVTAQQDVKRLQEAKSTLIEEQNILHQDKTYLQDPELSYDAWRGNEANDHDGKRFYLETSYQHSQDHLEEIISSIETKISDLQSSIENSYRLIDAKQAQVSMFKRLQKQ</sequence>
<dbReference type="InterPro" id="IPR031681">
    <property type="entry name" value="YwqH-like"/>
</dbReference>
<dbReference type="Pfam" id="PF16888">
    <property type="entry name" value="YwqH-like"/>
    <property type="match status" value="1"/>
</dbReference>
<evidence type="ECO:0000313" key="2">
    <source>
        <dbReference type="Proteomes" id="UP000216207"/>
    </source>
</evidence>